<dbReference type="EMBL" id="PDKZ01000002">
    <property type="protein sequence ID" value="PHH39609.1"/>
    <property type="molecule type" value="Genomic_DNA"/>
</dbReference>
<protein>
    <submittedName>
        <fullName evidence="1">Uncharacterized protein</fullName>
    </submittedName>
</protein>
<gene>
    <name evidence="1" type="ORF">CRX57_05270</name>
</gene>
<evidence type="ECO:0000313" key="1">
    <source>
        <dbReference type="EMBL" id="PHH39609.1"/>
    </source>
</evidence>
<dbReference type="RefSeq" id="WP_098964557.1">
    <property type="nucleotide sequence ID" value="NZ_PDKZ01000002.1"/>
</dbReference>
<comment type="caution">
    <text evidence="1">The sequence shown here is derived from an EMBL/GenBank/DDBJ whole genome shotgun (WGS) entry which is preliminary data.</text>
</comment>
<dbReference type="AlphaFoldDB" id="A0A2C5V4X1"/>
<organism evidence="1 2">
    <name type="scientific">Pseudomonas putida</name>
    <name type="common">Arthrobacter siderocapsulatus</name>
    <dbReference type="NCBI Taxonomy" id="303"/>
    <lineage>
        <taxon>Bacteria</taxon>
        <taxon>Pseudomonadati</taxon>
        <taxon>Pseudomonadota</taxon>
        <taxon>Gammaproteobacteria</taxon>
        <taxon>Pseudomonadales</taxon>
        <taxon>Pseudomonadaceae</taxon>
        <taxon>Pseudomonas</taxon>
    </lineage>
</organism>
<reference evidence="2" key="1">
    <citation type="submission" date="2017-10" db="EMBL/GenBank/DDBJ databases">
        <title>FDA dAtabase for Regulatory Grade micrObial Sequences (FDA-ARGOS): Supporting development and validation of Infectious Disease Dx tests.</title>
        <authorList>
            <person name="Goldberg B."/>
            <person name="Campos J."/>
            <person name="Tallon L."/>
            <person name="Sadzewicz L."/>
            <person name="Ott S."/>
            <person name="Zhao X."/>
            <person name="Nagaraj S."/>
            <person name="Vavikolanu K."/>
            <person name="Aluvathingal J."/>
            <person name="Nadendla S."/>
            <person name="Geyer C."/>
            <person name="Sichtig H."/>
        </authorList>
    </citation>
    <scope>NUCLEOTIDE SEQUENCE [LARGE SCALE GENOMIC DNA]</scope>
    <source>
        <strain evidence="2">FDAARGOS_376</strain>
    </source>
</reference>
<sequence length="165" mass="19227">MNKHQITLANNWTATFENNGEFRMGAEGWSLLLEGSDGRNIKYFSDKVILVNDDDGTQANSCIRLSSDGVYGYLSTAVDSCWVIDFSRCMIAPHRVSIHHYHDAYDESVAAYEQPAFKRVRQYISVVGRYIYLTFPLTKDEDFPKVWEEYLSIRKRQLDELYFRN</sequence>
<accession>A0A2C5V4X1</accession>
<proteinExistence type="predicted"/>
<name>A0A2C5V4X1_PSEPU</name>
<dbReference type="Proteomes" id="UP000222460">
    <property type="component" value="Unassembled WGS sequence"/>
</dbReference>
<evidence type="ECO:0000313" key="2">
    <source>
        <dbReference type="Proteomes" id="UP000222460"/>
    </source>
</evidence>